<evidence type="ECO:0000256" key="2">
    <source>
        <dbReference type="ARBA" id="ARBA00005755"/>
    </source>
</evidence>
<dbReference type="GO" id="GO:0000278">
    <property type="term" value="P:mitotic cell cycle"/>
    <property type="evidence" value="ECO:0007669"/>
    <property type="project" value="TreeGrafter"/>
</dbReference>
<evidence type="ECO:0000259" key="18">
    <source>
        <dbReference type="SMART" id="SM01159"/>
    </source>
</evidence>
<dbReference type="InterPro" id="IPR042087">
    <property type="entry name" value="DNA_pol_B_thumb"/>
</dbReference>
<comment type="function">
    <text evidence="16">DNA polymerase II participates in chromosomal DNA replication.</text>
</comment>
<evidence type="ECO:0000256" key="9">
    <source>
        <dbReference type="ARBA" id="ARBA00022833"/>
    </source>
</evidence>
<gene>
    <name evidence="19" type="primary">Pole</name>
    <name evidence="19" type="ORF">EUBBOU_R13174</name>
</gene>
<dbReference type="Pfam" id="PF23250">
    <property type="entry name" value="zf_DPOE_2"/>
    <property type="match status" value="1"/>
</dbReference>
<feature type="non-terminal residue" evidence="19">
    <location>
        <position position="2269"/>
    </location>
</feature>
<dbReference type="FunFam" id="3.90.1600.10:FF:000006">
    <property type="entry name" value="DNA polymerase epsilon catalytic subunit"/>
    <property type="match status" value="1"/>
</dbReference>
<dbReference type="SMART" id="SM01159">
    <property type="entry name" value="DUF1744"/>
    <property type="match status" value="1"/>
</dbReference>
<feature type="domain" description="DNA polymerase epsilon catalytic subunit A C-terminal" evidence="18">
    <location>
        <begin position="1507"/>
        <end position="1907"/>
    </location>
</feature>
<keyword evidence="8 16" id="KW-0863">Zinc-finger</keyword>
<dbReference type="Gene3D" id="3.90.1600.10">
    <property type="entry name" value="Palm domain of DNA polymerase"/>
    <property type="match status" value="1"/>
</dbReference>
<keyword evidence="13 16" id="KW-0238">DNA-binding</keyword>
<dbReference type="GO" id="GO:0003677">
    <property type="term" value="F:DNA binding"/>
    <property type="evidence" value="ECO:0007669"/>
    <property type="project" value="UniProtKB-KW"/>
</dbReference>
<dbReference type="GO" id="GO:0045004">
    <property type="term" value="P:DNA replication proofreading"/>
    <property type="evidence" value="ECO:0007669"/>
    <property type="project" value="TreeGrafter"/>
</dbReference>
<dbReference type="CDD" id="cd05779">
    <property type="entry name" value="DNA_polB_epsilon_exo"/>
    <property type="match status" value="1"/>
</dbReference>
<comment type="similarity">
    <text evidence="2 16">Belongs to the DNA polymerase type-B family.</text>
</comment>
<dbReference type="Pfam" id="PF08490">
    <property type="entry name" value="DUF1744"/>
    <property type="match status" value="1"/>
</dbReference>
<organism evidence="19 20">
    <name type="scientific">Eubucco bourcierii</name>
    <name type="common">red-headed barbet</name>
    <dbReference type="NCBI Taxonomy" id="91767"/>
    <lineage>
        <taxon>Eukaryota</taxon>
        <taxon>Metazoa</taxon>
        <taxon>Chordata</taxon>
        <taxon>Craniata</taxon>
        <taxon>Vertebrata</taxon>
        <taxon>Euteleostomi</taxon>
        <taxon>Archelosauria</taxon>
        <taxon>Archosauria</taxon>
        <taxon>Dinosauria</taxon>
        <taxon>Saurischia</taxon>
        <taxon>Theropoda</taxon>
        <taxon>Coelurosauria</taxon>
        <taxon>Aves</taxon>
        <taxon>Neognathae</taxon>
        <taxon>Neoaves</taxon>
        <taxon>Telluraves</taxon>
        <taxon>Coraciimorphae</taxon>
        <taxon>Piciformes</taxon>
        <taxon>Ramphastidae</taxon>
        <taxon>Eubucco</taxon>
    </lineage>
</organism>
<keyword evidence="9 16" id="KW-0862">Zinc</keyword>
<dbReference type="InterPro" id="IPR029703">
    <property type="entry name" value="POL2"/>
</dbReference>
<evidence type="ECO:0000256" key="17">
    <source>
        <dbReference type="SAM" id="MobiDB-lite"/>
    </source>
</evidence>
<evidence type="ECO:0000256" key="3">
    <source>
        <dbReference type="ARBA" id="ARBA00022485"/>
    </source>
</evidence>
<proteinExistence type="inferred from homology"/>
<keyword evidence="5 16" id="KW-0548">Nucleotidyltransferase</keyword>
<comment type="cofactor">
    <cofactor evidence="16">
        <name>[4Fe-4S] cluster</name>
        <dbReference type="ChEBI" id="CHEBI:49883"/>
    </cofactor>
</comment>
<feature type="non-terminal residue" evidence="19">
    <location>
        <position position="1"/>
    </location>
</feature>
<evidence type="ECO:0000256" key="5">
    <source>
        <dbReference type="ARBA" id="ARBA00022695"/>
    </source>
</evidence>
<comment type="subunit">
    <text evidence="15">Component of the DNA polymerase epsilon complex consisting of four subunits: the catalytic subunit POLE and the accessory subunits POLE2, POLE3 and POLE4. Interacts with RAD17 and TOPBP1.</text>
</comment>
<keyword evidence="10 16" id="KW-0239">DNA-directed DNA polymerase</keyword>
<dbReference type="GO" id="GO:0051539">
    <property type="term" value="F:4 iron, 4 sulfur cluster binding"/>
    <property type="evidence" value="ECO:0007669"/>
    <property type="project" value="UniProtKB-KW"/>
</dbReference>
<dbReference type="Pfam" id="PF03104">
    <property type="entry name" value="DNA_pol_B_exo1"/>
    <property type="match status" value="1"/>
</dbReference>
<dbReference type="InterPro" id="IPR006133">
    <property type="entry name" value="DNA-dir_DNA_pol_B_exonuc"/>
</dbReference>
<dbReference type="GO" id="GO:0008622">
    <property type="term" value="C:epsilon DNA polymerase complex"/>
    <property type="evidence" value="ECO:0007669"/>
    <property type="project" value="InterPro"/>
</dbReference>
<dbReference type="GO" id="GO:0006297">
    <property type="term" value="P:nucleotide-excision repair, DNA gap filling"/>
    <property type="evidence" value="ECO:0007669"/>
    <property type="project" value="TreeGrafter"/>
</dbReference>
<feature type="compositionally biased region" description="Acidic residues" evidence="17">
    <location>
        <begin position="1929"/>
        <end position="1952"/>
    </location>
</feature>
<dbReference type="Pfam" id="PF22634">
    <property type="entry name" value="POL2_thumb"/>
    <property type="match status" value="1"/>
</dbReference>
<dbReference type="GO" id="GO:0008270">
    <property type="term" value="F:zinc ion binding"/>
    <property type="evidence" value="ECO:0007669"/>
    <property type="project" value="UniProtKB-KW"/>
</dbReference>
<protein>
    <recommendedName>
        <fullName evidence="16">DNA polymerase epsilon catalytic subunit</fullName>
        <ecNumber evidence="16">2.7.7.7</ecNumber>
    </recommendedName>
</protein>
<dbReference type="EC" id="2.7.7.7" evidence="16"/>
<evidence type="ECO:0000256" key="10">
    <source>
        <dbReference type="ARBA" id="ARBA00022932"/>
    </source>
</evidence>
<dbReference type="OrthoDB" id="10060449at2759"/>
<keyword evidence="14 16" id="KW-0539">Nucleus</keyword>
<dbReference type="SUPFAM" id="SSF56672">
    <property type="entry name" value="DNA/RNA polymerases"/>
    <property type="match status" value="1"/>
</dbReference>
<dbReference type="PANTHER" id="PTHR10670">
    <property type="entry name" value="DNA POLYMERASE EPSILON CATALYTIC SUBUNIT A"/>
    <property type="match status" value="1"/>
</dbReference>
<evidence type="ECO:0000256" key="1">
    <source>
        <dbReference type="ARBA" id="ARBA00004123"/>
    </source>
</evidence>
<evidence type="ECO:0000256" key="11">
    <source>
        <dbReference type="ARBA" id="ARBA00023004"/>
    </source>
</evidence>
<dbReference type="InterPro" id="IPR023211">
    <property type="entry name" value="DNA_pol_palm_dom_sf"/>
</dbReference>
<evidence type="ECO:0000256" key="4">
    <source>
        <dbReference type="ARBA" id="ARBA00022679"/>
    </source>
</evidence>
<dbReference type="GO" id="GO:0006272">
    <property type="term" value="P:leading strand elongation"/>
    <property type="evidence" value="ECO:0007669"/>
    <property type="project" value="TreeGrafter"/>
</dbReference>
<evidence type="ECO:0000313" key="19">
    <source>
        <dbReference type="EMBL" id="NXF85743.1"/>
    </source>
</evidence>
<dbReference type="InterPro" id="IPR012337">
    <property type="entry name" value="RNaseH-like_sf"/>
</dbReference>
<keyword evidence="11 16" id="KW-0408">Iron</keyword>
<keyword evidence="7 16" id="KW-0479">Metal-binding</keyword>
<comment type="catalytic activity">
    <reaction evidence="16">
        <text>DNA(n) + a 2'-deoxyribonucleoside 5'-triphosphate = DNA(n+1) + diphosphate</text>
        <dbReference type="Rhea" id="RHEA:22508"/>
        <dbReference type="Rhea" id="RHEA-COMP:17339"/>
        <dbReference type="Rhea" id="RHEA-COMP:17340"/>
        <dbReference type="ChEBI" id="CHEBI:33019"/>
        <dbReference type="ChEBI" id="CHEBI:61560"/>
        <dbReference type="ChEBI" id="CHEBI:173112"/>
        <dbReference type="EC" id="2.7.7.7"/>
    </reaction>
</comment>
<comment type="caution">
    <text evidence="19">The sequence shown here is derived from an EMBL/GenBank/DDBJ whole genome shotgun (WGS) entry which is preliminary data.</text>
</comment>
<dbReference type="GO" id="GO:0008310">
    <property type="term" value="F:single-stranded DNA 3'-5' DNA exonuclease activity"/>
    <property type="evidence" value="ECO:0007669"/>
    <property type="project" value="TreeGrafter"/>
</dbReference>
<evidence type="ECO:0000256" key="14">
    <source>
        <dbReference type="ARBA" id="ARBA00023242"/>
    </source>
</evidence>
<dbReference type="FunFam" id="3.30.420.10:FF:000010">
    <property type="entry name" value="DNA polymerase epsilon catalytic subunit"/>
    <property type="match status" value="1"/>
</dbReference>
<keyword evidence="6 16" id="KW-0235">DNA replication</keyword>
<dbReference type="CDD" id="cd05535">
    <property type="entry name" value="POLBc_epsilon"/>
    <property type="match status" value="1"/>
</dbReference>
<dbReference type="GO" id="GO:0003887">
    <property type="term" value="F:DNA-directed DNA polymerase activity"/>
    <property type="evidence" value="ECO:0007669"/>
    <property type="project" value="UniProtKB-KW"/>
</dbReference>
<dbReference type="InterPro" id="IPR043502">
    <property type="entry name" value="DNA/RNA_pol_sf"/>
</dbReference>
<dbReference type="InterPro" id="IPR055191">
    <property type="entry name" value="POL2_thumb"/>
</dbReference>
<name>A0A7K8X370_9PICI</name>
<dbReference type="InterPro" id="IPR036397">
    <property type="entry name" value="RNaseH_sf"/>
</dbReference>
<dbReference type="GO" id="GO:0000166">
    <property type="term" value="F:nucleotide binding"/>
    <property type="evidence" value="ECO:0007669"/>
    <property type="project" value="InterPro"/>
</dbReference>
<dbReference type="PANTHER" id="PTHR10670:SF0">
    <property type="entry name" value="DNA POLYMERASE EPSILON CATALYTIC SUBUNIT A"/>
    <property type="match status" value="1"/>
</dbReference>
<evidence type="ECO:0000256" key="7">
    <source>
        <dbReference type="ARBA" id="ARBA00022723"/>
    </source>
</evidence>
<feature type="region of interest" description="Disordered" evidence="17">
    <location>
        <begin position="1922"/>
        <end position="1952"/>
    </location>
</feature>
<dbReference type="InterPro" id="IPR013697">
    <property type="entry name" value="DNA_pol_e_suA_C"/>
</dbReference>
<evidence type="ECO:0000256" key="6">
    <source>
        <dbReference type="ARBA" id="ARBA00022705"/>
    </source>
</evidence>
<evidence type="ECO:0000256" key="8">
    <source>
        <dbReference type="ARBA" id="ARBA00022771"/>
    </source>
</evidence>
<dbReference type="SMART" id="SM00486">
    <property type="entry name" value="POLBc"/>
    <property type="match status" value="1"/>
</dbReference>
<accession>A0A7K8X370</accession>
<dbReference type="Gene3D" id="1.10.132.60">
    <property type="entry name" value="DNA polymerase family B, C-terminal domain"/>
    <property type="match status" value="1"/>
</dbReference>
<dbReference type="InterPro" id="IPR054475">
    <property type="entry name" value="Znf-DPOE"/>
</dbReference>
<dbReference type="GO" id="GO:0006287">
    <property type="term" value="P:base-excision repair, gap-filling"/>
    <property type="evidence" value="ECO:0007669"/>
    <property type="project" value="TreeGrafter"/>
</dbReference>
<dbReference type="Pfam" id="PF22912">
    <property type="entry name" value="zf-DPOE"/>
    <property type="match status" value="1"/>
</dbReference>
<comment type="subcellular location">
    <subcellularLocation>
        <location evidence="1 16">Nucleus</location>
    </subcellularLocation>
</comment>
<evidence type="ECO:0000256" key="15">
    <source>
        <dbReference type="ARBA" id="ARBA00062298"/>
    </source>
</evidence>
<keyword evidence="4 16" id="KW-0808">Transferase</keyword>
<keyword evidence="20" id="KW-1185">Reference proteome</keyword>
<dbReference type="Gene3D" id="3.30.420.10">
    <property type="entry name" value="Ribonuclease H-like superfamily/Ribonuclease H"/>
    <property type="match status" value="1"/>
</dbReference>
<reference evidence="19 20" key="1">
    <citation type="submission" date="2019-09" db="EMBL/GenBank/DDBJ databases">
        <title>Bird 10,000 Genomes (B10K) Project - Family phase.</title>
        <authorList>
            <person name="Zhang G."/>
        </authorList>
    </citation>
    <scope>NUCLEOTIDE SEQUENCE [LARGE SCALE GENOMIC DNA]</scope>
    <source>
        <strain evidence="19">B10K-DU-001-04</strain>
        <tissue evidence="19">Muscle</tissue>
    </source>
</reference>
<dbReference type="Proteomes" id="UP000583613">
    <property type="component" value="Unassembled WGS sequence"/>
</dbReference>
<evidence type="ECO:0000313" key="20">
    <source>
        <dbReference type="Proteomes" id="UP000583613"/>
    </source>
</evidence>
<dbReference type="InterPro" id="IPR006172">
    <property type="entry name" value="DNA-dir_DNA_pol_B"/>
</dbReference>
<sequence length="2269" mass="259691">RDDGPALSALKRLERSQRTDQLDALFGFERPTEPCERTGWLINMHPTEVLDEDRRSVSAVDYYFIQEDGNRFKVALPYKPYFYVATQKGCEREVSSFLSKKFQGKIAKLETIPKEDLDLPNHLVGLKRNYIKLCFSTVEDLVKVRKEISPAVRKNRERDQASDVYTAMLSSAMSGGSLNTEDEEGPCRKVASQMDNIVDMREYDVPYHVRVAIDLRIHVAHWYNVRYRGSTYPPEIIRRDDLVERPDPVVLAFDIETTKLPLKFPDAETDQIMMISYMIDGQGYLITNREIVSEDIEDFEFTPKPDYEGPFCVFNEPDEAHLIQRWFEHVQETKPNIIVTYNGDFFDWPFVEARAAAHGISMYQEIGFQKDSQGEYKASQCIHMDCLRWVKRDSYLPVGSHSLKAAAKAKLGYDPVELDPEEMCRMATEEPQTLATYSVSDAVATYYLYMKYVHPFIFALCTIIPMEPDEVLRKGSGTLCEALLMVQAYHANIIFPNKQEQEFNKLTADGHVLDSETYVGGHVEALESGVFRSDIPCRFRMNPAAFEFLLQQVEKTLRHAIEEEEGLPLEQVTNFQQVCEEIKAKLNSLKEVPNRIECPLIYHLDVGAMYPNIILTNRLQPSAMVDEATCAACDFNKPGANCQRRMTWQWRGEFMPASRSEFHRIQQQLETEKFPPLFPEGAPRAFHELSREEQAKYEKKRLADYCRKAYKKIHVTRVEDRVTTACQRENSFYVDTVRAFRDRRYEFKGLHKVWKKKLSAALETGEASAVRRCRNMEVLYESLQLAHKCILNSFYGYVMRKGARWYSMEMAGIVCFTGANIITQARELIEQIGRPLELDTDGIWCVLPNSFPENFVIKSTNAKKPKVTISYPGAMLNMLVKEGFTNEQYQELQDAASLSYVTRSENSIFFEVDGPYLAMILPASKEEGKKLKKRYAVFNEDGSLAELKGFEVKRRGELQLVKIFQSSVFEAFLKGSTLEEVYASVAKVADYWLDVLYSKAAHMPDSELFELIAENRSMSRKLEDYGEQKSTSISTAKRLAEFLGDQMVKDAGLSCRFIISKKPEGSPVTERAIPLAIFQAEPSVRKHYLRKWLKSSSLQDFSIRAILDWDYYIERLSSTIQKIITIPAALQQVKNPVPRVPHPPWLHKKLLEKNDICKQQKISELFSVEGKRQVLASRPTQGIASSQLGDIEDFGAAKPQLAAVPIANKRKRVPAAEESQQMSQDLELSQSWREILGPPPPLGTTKEERLLWLRYHQKKWDLQARQRRERRKRRRLEAGEVPAGTGVVRDAHSKGLGSYLRRTARSILDLPWQIVQVAESSQPGLFRLWALIGSDLHCIRLSIPRVFYVNQRLPKPQEEGAAYRKVNRILPRSNLVYNLYEYSVPEELYQEHINEINADLSAPDIEGVYETQVPLLLRALIQLGCVCMVSRQLLGHLAGREAETFDIEHLEMRSLAQFTYLEPGSIRHIYLYHSCQGSRALLGLFIPWQRKAAVFVLDKVRTNQMPNLATLFSAERGTLLQKVGEELLPPDQHSFEVRAEAEPKAVHRALQRLLLAYKDERRGPTLVAVQSNWDLKRLASAIPILEEFPLVPIRLADNISYSVLDWQRHAARRMLRHYLNLDTRLCQALEMSRYYHIPIGNLPEDISTFGSDLFFSRHLRRHNHLLWLSPTARPDLGGKEADDNRLVMEFEERASVEINNPGCYCTVCLELDIQGLAVNTVLQSHHINDMEGGSSMSISFDVIQQASLADMVTGNQAAHVPASYDQTALCSNTFRILKSMVVSWVKEITQYHNVYADNQVIHFYRWLRSPASLLYDPALHRMLHTMMKKLFLQLVAEFKRLGSSVVYANFNRIILCTKKRRIEDALSYMEYIINSIHCKEIFHSLTISFSRCWEFLLWMDPANYGGIKGKVDSHVHYGEKDNSKRQVLEEEDSEEEEVAAGEEEEEQEEGETNVEELLENNWNIVQFLPQAASCQSYFLMIVSAYIVAVYHSMKEELRRNAPGSSPVWRRSSSSQVCQEMLRDTGAMPGMITFSQEYVAKELTQSFFTITQKIQRKVSASHHAREPSDLFPVLPGSHLPLNNPALELIKYVCKVLSLDANVTNQVTKLRRDLLRLIEVGEFSAAAQFQDPCRSYILPEVICRNCNFCRDLDLCKDSATSSQDGSVPPSWVCSSCQAPYDTAAIEAALVEALQKQLMAFVLQDLVCKKCHGVKETHMPLYCSCAGDFALTISSQAFKDHIGVFQSIAQHYGMAFLLETIEWLLHTSPQLQ</sequence>
<keyword evidence="12 16" id="KW-0411">Iron-sulfur</keyword>
<dbReference type="Gene3D" id="3.30.342.10">
    <property type="entry name" value="DNA Polymerase, chain B, domain 1"/>
    <property type="match status" value="1"/>
</dbReference>
<evidence type="ECO:0000256" key="13">
    <source>
        <dbReference type="ARBA" id="ARBA00023125"/>
    </source>
</evidence>
<dbReference type="FunFam" id="1.10.132.60:FF:000002">
    <property type="entry name" value="DNA polymerase epsilon catalytic subunit"/>
    <property type="match status" value="1"/>
</dbReference>
<dbReference type="SUPFAM" id="SSF53098">
    <property type="entry name" value="Ribonuclease H-like"/>
    <property type="match status" value="1"/>
</dbReference>
<evidence type="ECO:0000256" key="12">
    <source>
        <dbReference type="ARBA" id="ARBA00023014"/>
    </source>
</evidence>
<evidence type="ECO:0000256" key="16">
    <source>
        <dbReference type="RuleBase" id="RU365029"/>
    </source>
</evidence>
<keyword evidence="3 16" id="KW-0004">4Fe-4S</keyword>
<dbReference type="EMBL" id="VWZE01002440">
    <property type="protein sequence ID" value="NXF85743.1"/>
    <property type="molecule type" value="Genomic_DNA"/>
</dbReference>